<evidence type="ECO:0000313" key="6">
    <source>
        <dbReference type="Proteomes" id="UP000011016"/>
    </source>
</evidence>
<dbReference type="InterPro" id="IPR025962">
    <property type="entry name" value="SdpI/YhfL"/>
</dbReference>
<comment type="caution">
    <text evidence="3">The sequence shown here is derived from an EMBL/GenBank/DDBJ whole genome shotgun (WGS) entry which is preliminary data.</text>
</comment>
<dbReference type="AlphaFoldDB" id="I7LCG4"/>
<dbReference type="OrthoDB" id="4420493at2"/>
<evidence type="ECO:0000313" key="5">
    <source>
        <dbReference type="Proteomes" id="UP000006078"/>
    </source>
</evidence>
<dbReference type="EMBL" id="AHAE01000085">
    <property type="protein sequence ID" value="EJZ81240.1"/>
    <property type="molecule type" value="Genomic_DNA"/>
</dbReference>
<protein>
    <submittedName>
        <fullName evidence="3">Putative secreted protein</fullName>
    </submittedName>
</protein>
<keyword evidence="2" id="KW-0812">Transmembrane</keyword>
<feature type="region of interest" description="Disordered" evidence="1">
    <location>
        <begin position="116"/>
        <end position="143"/>
    </location>
</feature>
<dbReference type="PATRIC" id="fig|883169.3.peg.1758"/>
<dbReference type="RefSeq" id="WP_004601708.1">
    <property type="nucleotide sequence ID" value="NZ_HF541868.1"/>
</dbReference>
<keyword evidence="2" id="KW-1133">Transmembrane helix</keyword>
<evidence type="ECO:0000313" key="4">
    <source>
        <dbReference type="EMBL" id="EJZ81240.1"/>
    </source>
</evidence>
<reference evidence="3 6" key="1">
    <citation type="journal article" date="2012" name="J. Bacteriol.">
        <title>Draft Genome Sequence of Turicella otitidis ATCC 51513, Isolated from Middle Ear Fluid from a Child with Otitis Media.</title>
        <authorList>
            <person name="Brinkrolf K."/>
            <person name="Schneider J."/>
            <person name="Knecht M."/>
            <person name="Ruckert C."/>
            <person name="Tauch A."/>
        </authorList>
    </citation>
    <scope>NUCLEOTIDE SEQUENCE [LARGE SCALE GENOMIC DNA]</scope>
    <source>
        <strain evidence="3 6">ATCC 51513</strain>
    </source>
</reference>
<reference evidence="4 5" key="2">
    <citation type="submission" date="2012-08" db="EMBL/GenBank/DDBJ databases">
        <title>The Genome Sequence of Turicella otitidis ATCC 51513.</title>
        <authorList>
            <consortium name="The Broad Institute Genome Sequencing Platform"/>
            <person name="Earl A."/>
            <person name="Ward D."/>
            <person name="Feldgarden M."/>
            <person name="Gevers D."/>
            <person name="Huys G."/>
            <person name="Walker B."/>
            <person name="Young S.K."/>
            <person name="Zeng Q."/>
            <person name="Gargeya S."/>
            <person name="Fitzgerald M."/>
            <person name="Haas B."/>
            <person name="Abouelleil A."/>
            <person name="Alvarado L."/>
            <person name="Arachchi H.M."/>
            <person name="Berlin A.M."/>
            <person name="Chapman S.B."/>
            <person name="Goldberg J."/>
            <person name="Griggs A."/>
            <person name="Gujja S."/>
            <person name="Hansen M."/>
            <person name="Howarth C."/>
            <person name="Imamovic A."/>
            <person name="Larimer J."/>
            <person name="McCowen C."/>
            <person name="Montmayeur A."/>
            <person name="Murphy C."/>
            <person name="Neiman D."/>
            <person name="Pearson M."/>
            <person name="Priest M."/>
            <person name="Roberts A."/>
            <person name="Saif S."/>
            <person name="Shea T."/>
            <person name="Sisk P."/>
            <person name="Sykes S."/>
            <person name="Wortman J."/>
            <person name="Nusbaum C."/>
            <person name="Birren B."/>
        </authorList>
    </citation>
    <scope>NUCLEOTIDE SEQUENCE [LARGE SCALE GENOMIC DNA]</scope>
    <source>
        <strain evidence="4 5">ATCC 51513</strain>
    </source>
</reference>
<evidence type="ECO:0000313" key="3">
    <source>
        <dbReference type="EMBL" id="CCI83939.1"/>
    </source>
</evidence>
<proteinExistence type="predicted"/>
<dbReference type="eggNOG" id="COG5658">
    <property type="taxonomic scope" value="Bacteria"/>
</dbReference>
<feature type="transmembrane region" description="Helical" evidence="2">
    <location>
        <begin position="53"/>
        <end position="73"/>
    </location>
</feature>
<dbReference type="EMBL" id="CAJZ01000175">
    <property type="protein sequence ID" value="CCI83939.1"/>
    <property type="molecule type" value="Genomic_DNA"/>
</dbReference>
<keyword evidence="2" id="KW-0472">Membrane</keyword>
<gene>
    <name evidence="3" type="ORF">BN46_1214</name>
    <name evidence="4" type="ORF">HMPREF9719_01818</name>
</gene>
<dbReference type="Proteomes" id="UP000006078">
    <property type="component" value="Unassembled WGS sequence"/>
</dbReference>
<feature type="transmembrane region" description="Helical" evidence="2">
    <location>
        <begin position="80"/>
        <end position="99"/>
    </location>
</feature>
<feature type="compositionally biased region" description="Basic and acidic residues" evidence="1">
    <location>
        <begin position="128"/>
        <end position="143"/>
    </location>
</feature>
<organism evidence="3 6">
    <name type="scientific">Corynebacterium otitidis ATCC 51513</name>
    <dbReference type="NCBI Taxonomy" id="883169"/>
    <lineage>
        <taxon>Bacteria</taxon>
        <taxon>Bacillati</taxon>
        <taxon>Actinomycetota</taxon>
        <taxon>Actinomycetes</taxon>
        <taxon>Mycobacteriales</taxon>
        <taxon>Corynebacteriaceae</taxon>
        <taxon>Corynebacterium</taxon>
    </lineage>
</organism>
<dbReference type="STRING" id="29321.AAV33_02760"/>
<sequence length="143" mass="14902">MILIAVILLVLAVAVLIVGGLAWSGKLPGNGVVGLHIPEVRKSKELWVTAHRIAGPMWTFGGVALLFAAAFALIASGWMWLLPVLMVVLALCAVGAGAGQAAHAVARIDARDMAREQSGASDQAPDLDALRRAARDSDEGRDS</sequence>
<evidence type="ECO:0000256" key="2">
    <source>
        <dbReference type="SAM" id="Phobius"/>
    </source>
</evidence>
<evidence type="ECO:0000256" key="1">
    <source>
        <dbReference type="SAM" id="MobiDB-lite"/>
    </source>
</evidence>
<keyword evidence="5" id="KW-1185">Reference proteome</keyword>
<dbReference type="Proteomes" id="UP000011016">
    <property type="component" value="Unassembled WGS sequence"/>
</dbReference>
<dbReference type="HOGENOM" id="CLU_113638_0_0_11"/>
<accession>I7LCG4</accession>
<name>I7LCG4_9CORY</name>
<dbReference type="Pfam" id="PF13630">
    <property type="entry name" value="SdpI"/>
    <property type="match status" value="1"/>
</dbReference>